<dbReference type="AlphaFoldDB" id="A0A094WHC5"/>
<keyword evidence="3" id="KW-1185">Reference proteome</keyword>
<dbReference type="RefSeq" id="WP_003324643.1">
    <property type="nucleotide sequence ID" value="NZ_ALPT02000035.1"/>
</dbReference>
<dbReference type="EMBL" id="ALPT02000035">
    <property type="protein sequence ID" value="KGA97184.1"/>
    <property type="molecule type" value="Genomic_DNA"/>
</dbReference>
<dbReference type="Proteomes" id="UP000002754">
    <property type="component" value="Unassembled WGS sequence"/>
</dbReference>
<dbReference type="EMBL" id="JALP01000042">
    <property type="protein sequence ID" value="THG91831.1"/>
    <property type="molecule type" value="Genomic_DNA"/>
</dbReference>
<dbReference type="eggNOG" id="ENOG5031H9A">
    <property type="taxonomic scope" value="Bacteria"/>
</dbReference>
<dbReference type="OrthoDB" id="2991673at2"/>
<reference evidence="1 3" key="1">
    <citation type="journal article" date="2014" name="Genome Announc.">
        <title>Draft Genome Sequence of Bacillus alcalophilus AV1934, a Classic Alkaliphile Isolated from Human Feces in 1934.</title>
        <authorList>
            <person name="Attie O."/>
            <person name="Jayaprakash A."/>
            <person name="Shah H."/>
            <person name="Paulsen I.T."/>
            <person name="Morino M."/>
            <person name="Takahashi Y."/>
            <person name="Narumi I."/>
            <person name="Sachidanandam R."/>
            <person name="Satoh K."/>
            <person name="Ito M."/>
            <person name="Krulwich T.A."/>
        </authorList>
    </citation>
    <scope>NUCLEOTIDE SEQUENCE [LARGE SCALE GENOMIC DNA]</scope>
    <source>
        <strain evidence="1 3">AV1934</strain>
    </source>
</reference>
<reference evidence="2 4" key="2">
    <citation type="submission" date="2014-01" db="EMBL/GenBank/DDBJ databases">
        <title>Draft genome sequencing of Bacillus alcalophilus CGMCC 1.3604.</title>
        <authorList>
            <person name="Yang J."/>
            <person name="Diao L."/>
            <person name="Yang S."/>
        </authorList>
    </citation>
    <scope>NUCLEOTIDE SEQUENCE [LARGE SCALE GENOMIC DNA]</scope>
    <source>
        <strain evidence="2 4">CGMCC 1.3604</strain>
    </source>
</reference>
<proteinExistence type="predicted"/>
<evidence type="ECO:0000313" key="2">
    <source>
        <dbReference type="EMBL" id="THG91831.1"/>
    </source>
</evidence>
<sequence length="134" mass="15948">MYQSTERIQELLNACEQILNHMEVNESQNMLLEKIKQQLKRSNQQFQYEGNDTGAYKQLQHSVHELSYGLEKLQESVFQDYQSYTNNSIDDFEALSYKEQMNYANIYHAKIDYYSTTKLLQNLEKVNSELMQLL</sequence>
<comment type="caution">
    <text evidence="1">The sequence shown here is derived from an EMBL/GenBank/DDBJ whole genome shotgun (WGS) entry which is preliminary data.</text>
</comment>
<dbReference type="Proteomes" id="UP000297014">
    <property type="component" value="Unassembled WGS sequence"/>
</dbReference>
<evidence type="ECO:0000313" key="1">
    <source>
        <dbReference type="EMBL" id="KGA97184.1"/>
    </source>
</evidence>
<protein>
    <submittedName>
        <fullName evidence="1">Uncharacterized protein</fullName>
    </submittedName>
</protein>
<evidence type="ECO:0000313" key="4">
    <source>
        <dbReference type="Proteomes" id="UP000297014"/>
    </source>
</evidence>
<name>A0A094WHC5_ALKAL</name>
<organism evidence="1 3">
    <name type="scientific">Alkalihalobacillus alcalophilus ATCC 27647 = CGMCC 1.3604</name>
    <dbReference type="NCBI Taxonomy" id="1218173"/>
    <lineage>
        <taxon>Bacteria</taxon>
        <taxon>Bacillati</taxon>
        <taxon>Bacillota</taxon>
        <taxon>Bacilli</taxon>
        <taxon>Bacillales</taxon>
        <taxon>Bacillaceae</taxon>
        <taxon>Alkalihalobacillus</taxon>
    </lineage>
</organism>
<accession>A0A094WHC5</accession>
<gene>
    <name evidence="2" type="ORF">AJ85_01420</name>
    <name evidence="1" type="ORF">BALCAV_0211760</name>
</gene>
<evidence type="ECO:0000313" key="3">
    <source>
        <dbReference type="Proteomes" id="UP000002754"/>
    </source>
</evidence>